<accession>A0AAI9HV28</accession>
<protein>
    <submittedName>
        <fullName evidence="1">Uncharacterized protein</fullName>
    </submittedName>
</protein>
<comment type="caution">
    <text evidence="1">The sequence shown here is derived from an EMBL/GenBank/DDBJ whole genome shotgun (WGS) entry which is preliminary data.</text>
</comment>
<organism evidence="1">
    <name type="scientific">Morganella morganii</name>
    <name type="common">Proteus morganii</name>
    <dbReference type="NCBI Taxonomy" id="582"/>
    <lineage>
        <taxon>Bacteria</taxon>
        <taxon>Pseudomonadati</taxon>
        <taxon>Pseudomonadota</taxon>
        <taxon>Gammaproteobacteria</taxon>
        <taxon>Enterobacterales</taxon>
        <taxon>Morganellaceae</taxon>
        <taxon>Morganella</taxon>
    </lineage>
</organism>
<name>A0AAI9HV28_MORMO</name>
<evidence type="ECO:0000313" key="1">
    <source>
        <dbReference type="EMBL" id="EMO9458179.1"/>
    </source>
</evidence>
<gene>
    <name evidence="1" type="ORF">PN925_003588</name>
</gene>
<reference evidence="1" key="1">
    <citation type="submission" date="2024-02" db="EMBL/GenBank/DDBJ databases">
        <authorList>
            <consortium name="Clinical and Environmental Microbiology Branch: Whole genome sequencing antimicrobial resistance pathogens in the healthcare setting"/>
        </authorList>
    </citation>
    <scope>NUCLEOTIDE SEQUENCE</scope>
    <source>
        <strain evidence="1">2023KU-00017</strain>
    </source>
</reference>
<sequence length="225" mass="25570">MATNKLIILLSTLRQRLRSCFNKEVNKTTNTNKKRFPMYCTVKELIAHLSTKNQHAVVLTKLWDTEDIHQVLSDRGREPISEYEAHKALQLVDRTHDAEIGISSETLLCAVESSADITAEQYAQTCVCFTVPRELYSVCNEVTLPAGLITVEFDAFELRSLVATSKLTIVQKHELSGFIKSVSDNCDTPVHHWSVYAESRNGKCVICLQDNFQTKEYRWVEKSLS</sequence>
<dbReference type="AlphaFoldDB" id="A0AAI9HV28"/>
<proteinExistence type="predicted"/>
<dbReference type="EMBL" id="ABKJEP030000074">
    <property type="protein sequence ID" value="EMO9458179.1"/>
    <property type="molecule type" value="Genomic_DNA"/>
</dbReference>